<dbReference type="SUPFAM" id="SSF56784">
    <property type="entry name" value="HAD-like"/>
    <property type="match status" value="1"/>
</dbReference>
<dbReference type="InterPro" id="IPR023214">
    <property type="entry name" value="HAD_sf"/>
</dbReference>
<keyword evidence="5" id="KW-0547">Nucleotide-binding</keyword>
<evidence type="ECO:0000256" key="7">
    <source>
        <dbReference type="ARBA" id="ARBA00022842"/>
    </source>
</evidence>
<protein>
    <recommendedName>
        <fullName evidence="14">P-type ATPase A domain-containing protein</fullName>
    </recommendedName>
</protein>
<feature type="transmembrane region" description="Helical" evidence="13">
    <location>
        <begin position="335"/>
        <end position="355"/>
    </location>
</feature>
<dbReference type="GO" id="GO:0005524">
    <property type="term" value="F:ATP binding"/>
    <property type="evidence" value="ECO:0007669"/>
    <property type="project" value="UniProtKB-KW"/>
</dbReference>
<feature type="transmembrane region" description="Helical" evidence="13">
    <location>
        <begin position="895"/>
        <end position="915"/>
    </location>
</feature>
<evidence type="ECO:0000256" key="5">
    <source>
        <dbReference type="ARBA" id="ARBA00022741"/>
    </source>
</evidence>
<keyword evidence="16" id="KW-1185">Reference proteome</keyword>
<dbReference type="GO" id="GO:0140358">
    <property type="term" value="F:P-type transmembrane transporter activity"/>
    <property type="evidence" value="ECO:0007669"/>
    <property type="project" value="InterPro"/>
</dbReference>
<proteinExistence type="predicted"/>
<dbReference type="InterPro" id="IPR008250">
    <property type="entry name" value="ATPase_P-typ_transduc_dom_A_sf"/>
</dbReference>
<dbReference type="Gene3D" id="1.20.1110.10">
    <property type="entry name" value="Calcium-transporting ATPase, transmembrane domain"/>
    <property type="match status" value="1"/>
</dbReference>
<dbReference type="InterPro" id="IPR023299">
    <property type="entry name" value="ATPase_P-typ_cyto_dom_N"/>
</dbReference>
<evidence type="ECO:0000256" key="3">
    <source>
        <dbReference type="ARBA" id="ARBA00022692"/>
    </source>
</evidence>
<evidence type="ECO:0000256" key="6">
    <source>
        <dbReference type="ARBA" id="ARBA00022840"/>
    </source>
</evidence>
<keyword evidence="3 13" id="KW-0812">Transmembrane</keyword>
<evidence type="ECO:0000256" key="1">
    <source>
        <dbReference type="ARBA" id="ARBA00004141"/>
    </source>
</evidence>
<dbReference type="Gene3D" id="3.40.50.1000">
    <property type="entry name" value="HAD superfamily/HAD-like"/>
    <property type="match status" value="1"/>
</dbReference>
<comment type="subcellular location">
    <subcellularLocation>
        <location evidence="1">Membrane</location>
        <topology evidence="1">Multi-pass membrane protein</topology>
    </subcellularLocation>
</comment>
<dbReference type="SUPFAM" id="SSF81653">
    <property type="entry name" value="Calcium ATPase, transduction domain A"/>
    <property type="match status" value="1"/>
</dbReference>
<evidence type="ECO:0000256" key="4">
    <source>
        <dbReference type="ARBA" id="ARBA00022723"/>
    </source>
</evidence>
<dbReference type="GO" id="GO:0046872">
    <property type="term" value="F:metal ion binding"/>
    <property type="evidence" value="ECO:0007669"/>
    <property type="project" value="UniProtKB-KW"/>
</dbReference>
<feature type="transmembrane region" description="Helical" evidence="13">
    <location>
        <begin position="1051"/>
        <end position="1069"/>
    </location>
</feature>
<gene>
    <name evidence="15" type="ORF">WJX74_009842</name>
</gene>
<dbReference type="GO" id="GO:0016020">
    <property type="term" value="C:membrane"/>
    <property type="evidence" value="ECO:0007669"/>
    <property type="project" value="UniProtKB-SubCell"/>
</dbReference>
<evidence type="ECO:0000256" key="8">
    <source>
        <dbReference type="ARBA" id="ARBA00022967"/>
    </source>
</evidence>
<dbReference type="Gene3D" id="3.40.1110.10">
    <property type="entry name" value="Calcium-transporting ATPase, cytoplasmic domain N"/>
    <property type="match status" value="1"/>
</dbReference>
<dbReference type="GO" id="GO:0019829">
    <property type="term" value="F:ATPase-coupled monoatomic cation transmembrane transporter activity"/>
    <property type="evidence" value="ECO:0007669"/>
    <property type="project" value="TreeGrafter"/>
</dbReference>
<comment type="caution">
    <text evidence="15">The sequence shown here is derived from an EMBL/GenBank/DDBJ whole genome shotgun (WGS) entry which is preliminary data.</text>
</comment>
<name>A0AAW1S6W1_9CHLO</name>
<sequence>MLKRPDASKKLVREMSRLSSSGGSSVQGSGPLLPEEVIQPFRLIIHRCQRLYFHTGENTFKAVPFMPADFQQTLATKARLARSLFQQQAAQQQAQQASLHRDQQQLWEAELFASPSDRTYRTLWYGPNEMQLPVKDLHTLITEELLQPLYVSQYASVTIWFLEEFYGQAAVILGITAVALFITCWTAHRSQARLASLAAFSCPVLVPGTGSSPAPTTVSSTDMVPGDLVWVGNGQLPHDAVLLVGSCTVDESSLTGEPHPVRKSTFADGRVGYHPEQCQTSTLFAGTQVLHACGPEGCPGALALVCRTGAHTARGQLTRSLLDRSASLPHFNADAVKYIGCLLLVAIACFTWALVTLRSPYIPAGTLILRALDLVTIAVPPGLPACLAVAMCVAMWRLWKIGIDVAAPQKLLLAGNIDTCLFDKTGTLTEAGLQMRGMVLKPDRGQPYEAALVEQVASCSEGIQQNLATCHSLAVLQGQVTGDPLDHQLFTATGWQLSQDGREARPAGRPRQACAILHRWDFTAESRRSMVLVQALADGSLWVHCKGAPEVLEGLVRPCSLPQDYPQALAHHTSAGMRVVALASGRLSREPRDIATMPRAAAEACLDFVGLALLENPIRPESQGVITSMQAAQIRTALVTGDHVHTAISVARQCGLLPSHRPTAVVDAEAGVGLLTCLAPDRSFQVMDLPSLLPLIAEGGASCAVTAKGWEWAQAQHNLLLEQVLLGQAGVWARMGPADKQALVLRMSAPHPCSPMPQAVKGRLDSPSIKPAALDIIKPAALEMHKPSAPKISGESGRPLWGLGAQVAFCGDGANDAGALKAASVAVSLCQSGNGVAAPFSSQHQSISCMLQVLLQGRSSLTTAFLVFKYILAYATCQLIATTLLYSYGLRMGSYQYLIQDLFFSTTLAACLGLAKPAAKLAIRRPPMRLLSPSVYLPLILQLALCALMQAFALGILSQESWYQRPDRRTAAFLEARSPENTVVFLVSLAQLVMLALIFDSRDLHRKPFWKNAYIAATATKQCIFILYLLATDGERFSYDFCGIVEVPGEMRFRLLCLIGAQILLALSLEKFIAALLMQQPHKSGC</sequence>
<evidence type="ECO:0000313" key="16">
    <source>
        <dbReference type="Proteomes" id="UP001438707"/>
    </source>
</evidence>
<dbReference type="InterPro" id="IPR023298">
    <property type="entry name" value="ATPase_P-typ_TM_dom_sf"/>
</dbReference>
<keyword evidence="9 13" id="KW-1133">Transmembrane helix</keyword>
<evidence type="ECO:0000256" key="13">
    <source>
        <dbReference type="SAM" id="Phobius"/>
    </source>
</evidence>
<evidence type="ECO:0000256" key="10">
    <source>
        <dbReference type="ARBA" id="ARBA00023136"/>
    </source>
</evidence>
<dbReference type="Gene3D" id="2.70.150.10">
    <property type="entry name" value="Calcium-transporting ATPase, cytoplasmic transduction domain A"/>
    <property type="match status" value="1"/>
</dbReference>
<accession>A0AAW1S6W1</accession>
<feature type="compositionally biased region" description="Low complexity" evidence="12">
    <location>
        <begin position="17"/>
        <end position="30"/>
    </location>
</feature>
<dbReference type="PANTHER" id="PTHR45630">
    <property type="entry name" value="CATION-TRANSPORTING ATPASE-RELATED"/>
    <property type="match status" value="1"/>
</dbReference>
<dbReference type="SUPFAM" id="SSF81660">
    <property type="entry name" value="Metal cation-transporting ATPase, ATP-binding domain N"/>
    <property type="match status" value="1"/>
</dbReference>
<dbReference type="SUPFAM" id="SSF81665">
    <property type="entry name" value="Calcium ATPase, transmembrane domain M"/>
    <property type="match status" value="1"/>
</dbReference>
<feature type="compositionally biased region" description="Basic and acidic residues" evidence="12">
    <location>
        <begin position="1"/>
        <end position="16"/>
    </location>
</feature>
<dbReference type="InterPro" id="IPR036412">
    <property type="entry name" value="HAD-like_sf"/>
</dbReference>
<dbReference type="EMBL" id="JALJOS010000003">
    <property type="protein sequence ID" value="KAK9841669.1"/>
    <property type="molecule type" value="Genomic_DNA"/>
</dbReference>
<feature type="transmembrane region" description="Helical" evidence="13">
    <location>
        <begin position="935"/>
        <end position="957"/>
    </location>
</feature>
<evidence type="ECO:0000256" key="11">
    <source>
        <dbReference type="ARBA" id="ARBA00049360"/>
    </source>
</evidence>
<comment type="catalytic activity">
    <reaction evidence="11">
        <text>ATP + H2O = ADP + phosphate + H(+)</text>
        <dbReference type="Rhea" id="RHEA:13065"/>
        <dbReference type="ChEBI" id="CHEBI:15377"/>
        <dbReference type="ChEBI" id="CHEBI:15378"/>
        <dbReference type="ChEBI" id="CHEBI:30616"/>
        <dbReference type="ChEBI" id="CHEBI:43474"/>
        <dbReference type="ChEBI" id="CHEBI:456216"/>
    </reaction>
</comment>
<dbReference type="Pfam" id="PF00122">
    <property type="entry name" value="E1-E2_ATPase"/>
    <property type="match status" value="1"/>
</dbReference>
<keyword evidence="7" id="KW-0460">Magnesium</keyword>
<dbReference type="InterPro" id="IPR006544">
    <property type="entry name" value="P-type_TPase_V"/>
</dbReference>
<feature type="transmembrane region" description="Helical" evidence="13">
    <location>
        <begin position="375"/>
        <end position="396"/>
    </location>
</feature>
<evidence type="ECO:0000259" key="14">
    <source>
        <dbReference type="Pfam" id="PF00122"/>
    </source>
</evidence>
<feature type="transmembrane region" description="Helical" evidence="13">
    <location>
        <begin position="867"/>
        <end position="889"/>
    </location>
</feature>
<keyword evidence="2" id="KW-0597">Phosphoprotein</keyword>
<feature type="domain" description="P-type ATPase A" evidence="14">
    <location>
        <begin position="216"/>
        <end position="321"/>
    </location>
</feature>
<evidence type="ECO:0000256" key="12">
    <source>
        <dbReference type="SAM" id="MobiDB-lite"/>
    </source>
</evidence>
<dbReference type="Proteomes" id="UP001438707">
    <property type="component" value="Unassembled WGS sequence"/>
</dbReference>
<organism evidence="15 16">
    <name type="scientific">Apatococcus lobatus</name>
    <dbReference type="NCBI Taxonomy" id="904363"/>
    <lineage>
        <taxon>Eukaryota</taxon>
        <taxon>Viridiplantae</taxon>
        <taxon>Chlorophyta</taxon>
        <taxon>core chlorophytes</taxon>
        <taxon>Trebouxiophyceae</taxon>
        <taxon>Chlorellales</taxon>
        <taxon>Chlorellaceae</taxon>
        <taxon>Apatococcus</taxon>
    </lineage>
</organism>
<feature type="region of interest" description="Disordered" evidence="12">
    <location>
        <begin position="1"/>
        <end position="31"/>
    </location>
</feature>
<feature type="transmembrane region" description="Helical" evidence="13">
    <location>
        <begin position="983"/>
        <end position="1001"/>
    </location>
</feature>
<feature type="transmembrane region" description="Helical" evidence="13">
    <location>
        <begin position="165"/>
        <end position="187"/>
    </location>
</feature>
<keyword evidence="10 13" id="KW-0472">Membrane</keyword>
<evidence type="ECO:0000256" key="2">
    <source>
        <dbReference type="ARBA" id="ARBA00022553"/>
    </source>
</evidence>
<evidence type="ECO:0000313" key="15">
    <source>
        <dbReference type="EMBL" id="KAK9841669.1"/>
    </source>
</evidence>
<reference evidence="15 16" key="1">
    <citation type="journal article" date="2024" name="Nat. Commun.">
        <title>Phylogenomics reveals the evolutionary origins of lichenization in chlorophyte algae.</title>
        <authorList>
            <person name="Puginier C."/>
            <person name="Libourel C."/>
            <person name="Otte J."/>
            <person name="Skaloud P."/>
            <person name="Haon M."/>
            <person name="Grisel S."/>
            <person name="Petersen M."/>
            <person name="Berrin J.G."/>
            <person name="Delaux P.M."/>
            <person name="Dal Grande F."/>
            <person name="Keller J."/>
        </authorList>
    </citation>
    <scope>NUCLEOTIDE SEQUENCE [LARGE SCALE GENOMIC DNA]</scope>
    <source>
        <strain evidence="15 16">SAG 2145</strain>
    </source>
</reference>
<keyword evidence="8" id="KW-1278">Translocase</keyword>
<keyword evidence="4" id="KW-0479">Metal-binding</keyword>
<dbReference type="PANTHER" id="PTHR45630:SF8">
    <property type="entry name" value="CATION-TRANSPORTING ATPASE"/>
    <property type="match status" value="1"/>
</dbReference>
<feature type="transmembrane region" description="Helical" evidence="13">
    <location>
        <begin position="1013"/>
        <end position="1031"/>
    </location>
</feature>
<evidence type="ECO:0000256" key="9">
    <source>
        <dbReference type="ARBA" id="ARBA00022989"/>
    </source>
</evidence>
<dbReference type="PRINTS" id="PR00119">
    <property type="entry name" value="CATATPASE"/>
</dbReference>
<dbReference type="AlphaFoldDB" id="A0AAW1S6W1"/>
<keyword evidence="6" id="KW-0067">ATP-binding</keyword>
<dbReference type="InterPro" id="IPR059000">
    <property type="entry name" value="ATPase_P-type_domA"/>
</dbReference>